<dbReference type="AlphaFoldDB" id="A0A8X6FPK5"/>
<name>A0A8X6FPK5_TRICU</name>
<evidence type="ECO:0000313" key="1">
    <source>
        <dbReference type="EMBL" id="GFQ64243.1"/>
    </source>
</evidence>
<dbReference type="Proteomes" id="UP000887116">
    <property type="component" value="Unassembled WGS sequence"/>
</dbReference>
<organism evidence="1 2">
    <name type="scientific">Trichonephila clavata</name>
    <name type="common">Joro spider</name>
    <name type="synonym">Nephila clavata</name>
    <dbReference type="NCBI Taxonomy" id="2740835"/>
    <lineage>
        <taxon>Eukaryota</taxon>
        <taxon>Metazoa</taxon>
        <taxon>Ecdysozoa</taxon>
        <taxon>Arthropoda</taxon>
        <taxon>Chelicerata</taxon>
        <taxon>Arachnida</taxon>
        <taxon>Araneae</taxon>
        <taxon>Araneomorphae</taxon>
        <taxon>Entelegynae</taxon>
        <taxon>Araneoidea</taxon>
        <taxon>Nephilidae</taxon>
        <taxon>Trichonephila</taxon>
    </lineage>
</organism>
<comment type="caution">
    <text evidence="1">The sequence shown here is derived from an EMBL/GenBank/DDBJ whole genome shotgun (WGS) entry which is preliminary data.</text>
</comment>
<proteinExistence type="predicted"/>
<accession>A0A8X6FPK5</accession>
<reference evidence="1" key="1">
    <citation type="submission" date="2020-07" db="EMBL/GenBank/DDBJ databases">
        <title>Multicomponent nature underlies the extraordinary mechanical properties of spider dragline silk.</title>
        <authorList>
            <person name="Kono N."/>
            <person name="Nakamura H."/>
            <person name="Mori M."/>
            <person name="Yoshida Y."/>
            <person name="Ohtoshi R."/>
            <person name="Malay A.D."/>
            <person name="Moran D.A.P."/>
            <person name="Tomita M."/>
            <person name="Numata K."/>
            <person name="Arakawa K."/>
        </authorList>
    </citation>
    <scope>NUCLEOTIDE SEQUENCE</scope>
</reference>
<keyword evidence="2" id="KW-1185">Reference proteome</keyword>
<dbReference type="EMBL" id="BMAO01029884">
    <property type="protein sequence ID" value="GFQ64243.1"/>
    <property type="molecule type" value="Genomic_DNA"/>
</dbReference>
<dbReference type="OrthoDB" id="6437360at2759"/>
<evidence type="ECO:0000313" key="2">
    <source>
        <dbReference type="Proteomes" id="UP000887116"/>
    </source>
</evidence>
<sequence length="82" mass="9361">MLQIAFLRRFTSIFFFWNMWSSSPEVSLFSFGIPTVGNRRSFVLLFELMDTSIRLRVVHIPSSLGILAAGTLDSHLFSGSRF</sequence>
<protein>
    <submittedName>
        <fullName evidence="1">Uncharacterized protein</fullName>
    </submittedName>
</protein>
<gene>
    <name evidence="1" type="ORF">TNCT_112531</name>
</gene>